<dbReference type="Proteomes" id="UP000515806">
    <property type="component" value="Chromosome"/>
</dbReference>
<dbReference type="PROSITE" id="PS51257">
    <property type="entry name" value="PROKAR_LIPOPROTEIN"/>
    <property type="match status" value="1"/>
</dbReference>
<protein>
    <submittedName>
        <fullName evidence="2">DUF1735 domain-containing protein</fullName>
    </submittedName>
</protein>
<evidence type="ECO:0000313" key="2">
    <source>
        <dbReference type="EMBL" id="QNN40399.1"/>
    </source>
</evidence>
<dbReference type="KEGG" id="proe:H9L23_14715"/>
<organism evidence="2 3">
    <name type="scientific">Pedobacter roseus</name>
    <dbReference type="NCBI Taxonomy" id="336820"/>
    <lineage>
        <taxon>Bacteria</taxon>
        <taxon>Pseudomonadati</taxon>
        <taxon>Bacteroidota</taxon>
        <taxon>Sphingobacteriia</taxon>
        <taxon>Sphingobacteriales</taxon>
        <taxon>Sphingobacteriaceae</taxon>
        <taxon>Pedobacter</taxon>
    </lineage>
</organism>
<evidence type="ECO:0000259" key="1">
    <source>
        <dbReference type="PROSITE" id="PS50022"/>
    </source>
</evidence>
<dbReference type="EMBL" id="CP060723">
    <property type="protein sequence ID" value="QNN40399.1"/>
    <property type="molecule type" value="Genomic_DNA"/>
</dbReference>
<dbReference type="Pfam" id="PF00754">
    <property type="entry name" value="F5_F8_type_C"/>
    <property type="match status" value="1"/>
</dbReference>
<dbReference type="PROSITE" id="PS50022">
    <property type="entry name" value="FA58C_3"/>
    <property type="match status" value="1"/>
</dbReference>
<feature type="domain" description="F5/8 type C" evidence="1">
    <location>
        <begin position="169"/>
        <end position="326"/>
    </location>
</feature>
<dbReference type="RefSeq" id="WP_187591124.1">
    <property type="nucleotide sequence ID" value="NZ_CP060723.1"/>
</dbReference>
<keyword evidence="3" id="KW-1185">Reference proteome</keyword>
<evidence type="ECO:0000313" key="3">
    <source>
        <dbReference type="Proteomes" id="UP000515806"/>
    </source>
</evidence>
<accession>A0A7G9QAM4</accession>
<dbReference type="AlphaFoldDB" id="A0A7G9QAM4"/>
<dbReference type="InterPro" id="IPR013728">
    <property type="entry name" value="BT_3987-like_N"/>
</dbReference>
<dbReference type="Pfam" id="PF08522">
    <property type="entry name" value="BT_3987-like_N"/>
    <property type="match status" value="1"/>
</dbReference>
<gene>
    <name evidence="2" type="ORF">H9L23_14715</name>
</gene>
<sequence>MNIKNISYLSIIAAAWIVAAGCKKNTSYEEETDSKDKVQIFVARANVGLQNLNIFPYTDDARTFKFNAQFGGLGLPKNPINVTFEIDNKAFDSLNVIRKNNGSALYERFPADSYSIDKLNVTIPQGGVSSDFISLKYFSKKFDPTKDYLLPISVKNASGYLINPTVKTAFIVAPKLTAVLASKTGWSATADTEELTGEGAVNGRTAAAIDGDVNTYWHSSWSLAEPPFPHWINVDMKTAIYVTRIDLAPRQNNSNGFTKFDLDASLDGTTWVSQGKNLTMDPVVKSYQSYQLSTPALYRYIKITMLNAASPTTKSTHLAEVNVYRY</sequence>
<dbReference type="InterPro" id="IPR008979">
    <property type="entry name" value="Galactose-bd-like_sf"/>
</dbReference>
<dbReference type="Gene3D" id="2.60.120.260">
    <property type="entry name" value="Galactose-binding domain-like"/>
    <property type="match status" value="1"/>
</dbReference>
<dbReference type="InterPro" id="IPR000421">
    <property type="entry name" value="FA58C"/>
</dbReference>
<dbReference type="SUPFAM" id="SSF49785">
    <property type="entry name" value="Galactose-binding domain-like"/>
    <property type="match status" value="1"/>
</dbReference>
<proteinExistence type="predicted"/>
<name>A0A7G9QAM4_9SPHI</name>
<dbReference type="Gene3D" id="2.60.40.1740">
    <property type="entry name" value="hypothetical protein (bacova_03559)"/>
    <property type="match status" value="1"/>
</dbReference>
<reference evidence="2 3" key="1">
    <citation type="submission" date="2020-08" db="EMBL/GenBank/DDBJ databases">
        <title>Genome sequence of Pedobacter roseus KACC 11594T.</title>
        <authorList>
            <person name="Hyun D.-W."/>
            <person name="Bae J.-W."/>
        </authorList>
    </citation>
    <scope>NUCLEOTIDE SEQUENCE [LARGE SCALE GENOMIC DNA]</scope>
    <source>
        <strain evidence="2 3">KACC 11594</strain>
    </source>
</reference>